<evidence type="ECO:0000256" key="6">
    <source>
        <dbReference type="ARBA" id="ARBA00022553"/>
    </source>
</evidence>
<name>A0A7V9YXQ8_9BACL</name>
<feature type="transmembrane region" description="Helical" evidence="10">
    <location>
        <begin position="320"/>
        <end position="339"/>
    </location>
</feature>
<accession>A0A7V9YXQ8</accession>
<keyword evidence="8" id="KW-0418">Kinase</keyword>
<evidence type="ECO:0000256" key="1">
    <source>
        <dbReference type="ARBA" id="ARBA00000085"/>
    </source>
</evidence>
<dbReference type="EMBL" id="JACDUU010000001">
    <property type="protein sequence ID" value="MBA2870379.1"/>
    <property type="molecule type" value="Genomic_DNA"/>
</dbReference>
<dbReference type="SMART" id="SM00304">
    <property type="entry name" value="HAMP"/>
    <property type="match status" value="1"/>
</dbReference>
<evidence type="ECO:0000256" key="10">
    <source>
        <dbReference type="SAM" id="Phobius"/>
    </source>
</evidence>
<keyword evidence="9 10" id="KW-0472">Membrane</keyword>
<keyword evidence="10" id="KW-0812">Transmembrane</keyword>
<dbReference type="AlphaFoldDB" id="A0A7V9YXQ8"/>
<dbReference type="Gene3D" id="6.10.340.10">
    <property type="match status" value="1"/>
</dbReference>
<comment type="subcellular location">
    <subcellularLocation>
        <location evidence="3">Cell membrane</location>
    </subcellularLocation>
    <subcellularLocation>
        <location evidence="2">Membrane</location>
        <topology evidence="2">Multi-pass membrane protein</topology>
    </subcellularLocation>
</comment>
<keyword evidence="5" id="KW-1003">Cell membrane</keyword>
<dbReference type="InterPro" id="IPR003660">
    <property type="entry name" value="HAMP_dom"/>
</dbReference>
<dbReference type="PANTHER" id="PTHR45528">
    <property type="entry name" value="SENSOR HISTIDINE KINASE CPXA"/>
    <property type="match status" value="1"/>
</dbReference>
<protein>
    <recommendedName>
        <fullName evidence="4">histidine kinase</fullName>
        <ecNumber evidence="4">2.7.13.3</ecNumber>
    </recommendedName>
</protein>
<dbReference type="PANTHER" id="PTHR45528:SF10">
    <property type="entry name" value="METHYL-ACCEPTING CHEMOTAXIS PROTEIN"/>
    <property type="match status" value="1"/>
</dbReference>
<comment type="caution">
    <text evidence="12">The sequence shown here is derived from an EMBL/GenBank/DDBJ whole genome shotgun (WGS) entry which is preliminary data.</text>
</comment>
<reference evidence="12 13" key="1">
    <citation type="submission" date="2020-07" db="EMBL/GenBank/DDBJ databases">
        <title>Genomic Encyclopedia of Type Strains, Phase IV (KMG-IV): sequencing the most valuable type-strain genomes for metagenomic binning, comparative biology and taxonomic classification.</title>
        <authorList>
            <person name="Goeker M."/>
        </authorList>
    </citation>
    <scope>NUCLEOTIDE SEQUENCE [LARGE SCALE GENOMIC DNA]</scope>
    <source>
        <strain evidence="12 13">DSM 25220</strain>
    </source>
</reference>
<evidence type="ECO:0000256" key="5">
    <source>
        <dbReference type="ARBA" id="ARBA00022475"/>
    </source>
</evidence>
<feature type="domain" description="HAMP" evidence="11">
    <location>
        <begin position="344"/>
        <end position="396"/>
    </location>
</feature>
<dbReference type="EC" id="2.7.13.3" evidence="4"/>
<keyword evidence="13" id="KW-1185">Reference proteome</keyword>
<dbReference type="Pfam" id="PF00672">
    <property type="entry name" value="HAMP"/>
    <property type="match status" value="1"/>
</dbReference>
<dbReference type="InterPro" id="IPR050398">
    <property type="entry name" value="HssS/ArlS-like"/>
</dbReference>
<evidence type="ECO:0000259" key="11">
    <source>
        <dbReference type="PROSITE" id="PS50885"/>
    </source>
</evidence>
<dbReference type="RefSeq" id="WP_181536093.1">
    <property type="nucleotide sequence ID" value="NZ_JACDUU010000001.1"/>
</dbReference>
<comment type="catalytic activity">
    <reaction evidence="1">
        <text>ATP + protein L-histidine = ADP + protein N-phospho-L-histidine.</text>
        <dbReference type="EC" id="2.7.13.3"/>
    </reaction>
</comment>
<evidence type="ECO:0000256" key="7">
    <source>
        <dbReference type="ARBA" id="ARBA00022679"/>
    </source>
</evidence>
<evidence type="ECO:0000256" key="8">
    <source>
        <dbReference type="ARBA" id="ARBA00022777"/>
    </source>
</evidence>
<dbReference type="GO" id="GO:0005886">
    <property type="term" value="C:plasma membrane"/>
    <property type="evidence" value="ECO:0007669"/>
    <property type="project" value="UniProtKB-SubCell"/>
</dbReference>
<dbReference type="SUPFAM" id="SSF158472">
    <property type="entry name" value="HAMP domain-like"/>
    <property type="match status" value="1"/>
</dbReference>
<keyword evidence="7" id="KW-0808">Transferase</keyword>
<keyword evidence="10" id="KW-1133">Transmembrane helix</keyword>
<evidence type="ECO:0000313" key="13">
    <source>
        <dbReference type="Proteomes" id="UP000580891"/>
    </source>
</evidence>
<evidence type="ECO:0000256" key="3">
    <source>
        <dbReference type="ARBA" id="ARBA00004236"/>
    </source>
</evidence>
<evidence type="ECO:0000313" key="12">
    <source>
        <dbReference type="EMBL" id="MBA2870379.1"/>
    </source>
</evidence>
<evidence type="ECO:0000256" key="2">
    <source>
        <dbReference type="ARBA" id="ARBA00004141"/>
    </source>
</evidence>
<dbReference type="PROSITE" id="PS50885">
    <property type="entry name" value="HAMP"/>
    <property type="match status" value="1"/>
</dbReference>
<organism evidence="12 13">
    <name type="scientific">[Anoxybacillus] calidus</name>
    <dbReference type="NCBI Taxonomy" id="575178"/>
    <lineage>
        <taxon>Bacteria</taxon>
        <taxon>Bacillati</taxon>
        <taxon>Bacillota</taxon>
        <taxon>Bacilli</taxon>
        <taxon>Bacillales</taxon>
        <taxon>Anoxybacillaceae</taxon>
        <taxon>Paranoxybacillus</taxon>
    </lineage>
</organism>
<dbReference type="Proteomes" id="UP000580891">
    <property type="component" value="Unassembled WGS sequence"/>
</dbReference>
<evidence type="ECO:0000256" key="9">
    <source>
        <dbReference type="ARBA" id="ARBA00023136"/>
    </source>
</evidence>
<keyword evidence="6" id="KW-0597">Phosphoprotein</keyword>
<gene>
    <name evidence="12" type="ORF">HNQ85_000637</name>
</gene>
<feature type="transmembrane region" description="Helical" evidence="10">
    <location>
        <begin position="12"/>
        <end position="31"/>
    </location>
</feature>
<sequence length="536" mass="61938">MRKNTVTHQIFIKIAMVLVVAGSLFSIVFHWSAKKQLEKAMYNEIKETSQIIKEAMVTAEDSQRVIERLIDQRLLAASKEIAKQLKGRDINDISREELIELKKQVDVYDISLFVKKGDDIVVAQSSDPNEVGLSSKDWGYWFTAFQQLMARKEVTVDKGYYTKHFWSGPISRSEWENKYYKYAYYYDGTTPFMINPYILDQDIYQLTYNHGPAELIKKITRSHNGIVEIAVINVPAWLKGKKNEVIEPEIDLPVLFGEHSFTLREDRSFFKNALKQKEILSVPFSKNNVSYTKFYVPIEKNRVLTIVSNYDKEMIVYHRLMFLIIGSFIVCIVVIFVILQSVTRNHLKPLDMITQHIDSISKGNLAKTLQIHEENEWGFIAKNLNDMTRNISGLISEVKKEINSLVQLSALLNQTVNTSLQSIDELSSSLTEDSEQIFCEIDIYTNQLIHYSDHILHMMESIKGDLHKKEELATLLNEMTTTLHSFHMFTKQLVAQITNMHLMSYQAVQDIDLAIAKLTKVSQALNEKIKVFQLEQ</sequence>
<dbReference type="GO" id="GO:0000155">
    <property type="term" value="F:phosphorelay sensor kinase activity"/>
    <property type="evidence" value="ECO:0007669"/>
    <property type="project" value="TreeGrafter"/>
</dbReference>
<dbReference type="CDD" id="cd06225">
    <property type="entry name" value="HAMP"/>
    <property type="match status" value="1"/>
</dbReference>
<proteinExistence type="predicted"/>
<evidence type="ECO:0000256" key="4">
    <source>
        <dbReference type="ARBA" id="ARBA00012438"/>
    </source>
</evidence>